<accession>A0A7W5JV48</accession>
<dbReference type="PANTHER" id="PTHR31611:SF0">
    <property type="entry name" value="HIGH-AFFINITY NICKEL TRANSPORT PROTEIN NIC1"/>
    <property type="match status" value="1"/>
</dbReference>
<evidence type="ECO:0000256" key="8">
    <source>
        <dbReference type="RuleBase" id="RU362101"/>
    </source>
</evidence>
<feature type="transmembrane region" description="Helical" evidence="8">
    <location>
        <begin position="298"/>
        <end position="325"/>
    </location>
</feature>
<dbReference type="InterPro" id="IPR004688">
    <property type="entry name" value="Ni/Co_transpt"/>
</dbReference>
<evidence type="ECO:0000256" key="3">
    <source>
        <dbReference type="ARBA" id="ARBA00022448"/>
    </source>
</evidence>
<feature type="transmembrane region" description="Helical" evidence="8">
    <location>
        <begin position="114"/>
        <end position="137"/>
    </location>
</feature>
<name>A0A7W5JV48_9ACTN</name>
<evidence type="ECO:0000256" key="4">
    <source>
        <dbReference type="ARBA" id="ARBA00022596"/>
    </source>
</evidence>
<sequence>MTGSTQATTVPGNRLSTFLGGLDRADRRSLVGMAVVVVALHVAGFGILLGLVVPAHHQLGGATPVFGVGVGVLAYTFGLRHAFDADHIAAVDNTTRKLLGDRSVSGTGRLPLSVGFWFSLGHSTIVFALAFGLSLGVKALAGQVQDDGSALRSVAGVVGASVSGLFLWVLGIANLVVLVGIVRVFRRMRHGDFDEQELEAQLARRGFMNRLLGGLTRAVRKPWHIYPVGVLFGLGFDTATEVGLLVLAGGAAAFELPFYAILVLPVLFAAGMCLMDTADGVLMTGAYGWATRRPVRKVYYNLTITSISVAVALVIGTVELVGVLAEQVGIERGPLAAIAAIPLDDAGYAVVGLFVVVWVAALVIWRYGHVEERWSRGTGSLPGR</sequence>
<dbReference type="InterPro" id="IPR011541">
    <property type="entry name" value="Ni/Co_transpt_high_affinity"/>
</dbReference>
<dbReference type="AlphaFoldDB" id="A0A7W5JV48"/>
<comment type="caution">
    <text evidence="9">The sequence shown here is derived from an EMBL/GenBank/DDBJ whole genome shotgun (WGS) entry which is preliminary data.</text>
</comment>
<dbReference type="NCBIfam" id="TIGR00802">
    <property type="entry name" value="nico"/>
    <property type="match status" value="1"/>
</dbReference>
<evidence type="ECO:0000313" key="9">
    <source>
        <dbReference type="EMBL" id="MBB3326834.1"/>
    </source>
</evidence>
<keyword evidence="7 8" id="KW-0472">Membrane</keyword>
<keyword evidence="3 8" id="KW-0813">Transport</keyword>
<evidence type="ECO:0000256" key="7">
    <source>
        <dbReference type="ARBA" id="ARBA00023136"/>
    </source>
</evidence>
<dbReference type="GO" id="GO:0012505">
    <property type="term" value="C:endomembrane system"/>
    <property type="evidence" value="ECO:0007669"/>
    <property type="project" value="UniProtKB-SubCell"/>
</dbReference>
<feature type="transmembrane region" description="Helical" evidence="8">
    <location>
        <begin position="258"/>
        <end position="277"/>
    </location>
</feature>
<protein>
    <recommendedName>
        <fullName evidence="8">Nickel/cobalt efflux system</fullName>
    </recommendedName>
</protein>
<dbReference type="Proteomes" id="UP000565572">
    <property type="component" value="Unassembled WGS sequence"/>
</dbReference>
<evidence type="ECO:0000256" key="5">
    <source>
        <dbReference type="ARBA" id="ARBA00022692"/>
    </source>
</evidence>
<feature type="transmembrane region" description="Helical" evidence="8">
    <location>
        <begin position="30"/>
        <end position="53"/>
    </location>
</feature>
<organism evidence="9 10">
    <name type="scientific">Microlunatus antarcticus</name>
    <dbReference type="NCBI Taxonomy" id="53388"/>
    <lineage>
        <taxon>Bacteria</taxon>
        <taxon>Bacillati</taxon>
        <taxon>Actinomycetota</taxon>
        <taxon>Actinomycetes</taxon>
        <taxon>Propionibacteriales</taxon>
        <taxon>Propionibacteriaceae</taxon>
        <taxon>Microlunatus</taxon>
    </lineage>
</organism>
<keyword evidence="4" id="KW-0533">Nickel</keyword>
<feature type="transmembrane region" description="Helical" evidence="8">
    <location>
        <begin position="59"/>
        <end position="78"/>
    </location>
</feature>
<proteinExistence type="inferred from homology"/>
<dbReference type="RefSeq" id="WP_332836749.1">
    <property type="nucleotide sequence ID" value="NZ_JACHZG010000001.1"/>
</dbReference>
<dbReference type="EMBL" id="JACHZG010000001">
    <property type="protein sequence ID" value="MBB3326834.1"/>
    <property type="molecule type" value="Genomic_DNA"/>
</dbReference>
<evidence type="ECO:0000313" key="10">
    <source>
        <dbReference type="Proteomes" id="UP000565572"/>
    </source>
</evidence>
<dbReference type="Pfam" id="PF03824">
    <property type="entry name" value="NicO"/>
    <property type="match status" value="1"/>
</dbReference>
<feature type="transmembrane region" description="Helical" evidence="8">
    <location>
        <begin position="345"/>
        <end position="365"/>
    </location>
</feature>
<reference evidence="9 10" key="1">
    <citation type="submission" date="2020-08" db="EMBL/GenBank/DDBJ databases">
        <title>Sequencing the genomes of 1000 actinobacteria strains.</title>
        <authorList>
            <person name="Klenk H.-P."/>
        </authorList>
    </citation>
    <scope>NUCLEOTIDE SEQUENCE [LARGE SCALE GENOMIC DNA]</scope>
    <source>
        <strain evidence="9 10">DSM 11053</strain>
    </source>
</reference>
<evidence type="ECO:0000256" key="2">
    <source>
        <dbReference type="ARBA" id="ARBA00010892"/>
    </source>
</evidence>
<keyword evidence="6 8" id="KW-1133">Transmembrane helix</keyword>
<keyword evidence="5 8" id="KW-0812">Transmembrane</keyword>
<gene>
    <name evidence="9" type="ORF">FHX39_001778</name>
</gene>
<dbReference type="GO" id="GO:0005886">
    <property type="term" value="C:plasma membrane"/>
    <property type="evidence" value="ECO:0007669"/>
    <property type="project" value="UniProtKB-SubCell"/>
</dbReference>
<comment type="similarity">
    <text evidence="2 8">Belongs to the NiCoT transporter (TC 2.A.52) family.</text>
</comment>
<dbReference type="GO" id="GO:0015099">
    <property type="term" value="F:nickel cation transmembrane transporter activity"/>
    <property type="evidence" value="ECO:0007669"/>
    <property type="project" value="UniProtKB-UniRule"/>
</dbReference>
<keyword evidence="10" id="KW-1185">Reference proteome</keyword>
<evidence type="ECO:0000256" key="1">
    <source>
        <dbReference type="ARBA" id="ARBA00004127"/>
    </source>
</evidence>
<evidence type="ECO:0000256" key="6">
    <source>
        <dbReference type="ARBA" id="ARBA00022989"/>
    </source>
</evidence>
<comment type="subcellular location">
    <subcellularLocation>
        <location evidence="8">Cell membrane</location>
        <topology evidence="8">Multi-pass membrane protein</topology>
    </subcellularLocation>
    <subcellularLocation>
        <location evidence="1">Endomembrane system</location>
        <topology evidence="1">Multi-pass membrane protein</topology>
    </subcellularLocation>
</comment>
<feature type="transmembrane region" description="Helical" evidence="8">
    <location>
        <begin position="157"/>
        <end position="182"/>
    </location>
</feature>
<feature type="transmembrane region" description="Helical" evidence="8">
    <location>
        <begin position="225"/>
        <end position="252"/>
    </location>
</feature>
<dbReference type="PANTHER" id="PTHR31611">
    <property type="entry name" value="HIGH-AFFINITY NICKEL TRANSPORT PROTEIN NIC1"/>
    <property type="match status" value="1"/>
</dbReference>